<protein>
    <submittedName>
        <fullName evidence="1">Uncharacterized protein</fullName>
    </submittedName>
</protein>
<dbReference type="HOGENOM" id="CLU_836938_0_0_1"/>
<reference evidence="2" key="1">
    <citation type="journal article" date="2014" name="Proc. Natl. Acad. Sci. U.S.A.">
        <title>Extensive sampling of basidiomycete genomes demonstrates inadequacy of the white-rot/brown-rot paradigm for wood decay fungi.</title>
        <authorList>
            <person name="Riley R."/>
            <person name="Salamov A.A."/>
            <person name="Brown D.W."/>
            <person name="Nagy L.G."/>
            <person name="Floudas D."/>
            <person name="Held B.W."/>
            <person name="Levasseur A."/>
            <person name="Lombard V."/>
            <person name="Morin E."/>
            <person name="Otillar R."/>
            <person name="Lindquist E.A."/>
            <person name="Sun H."/>
            <person name="LaButti K.M."/>
            <person name="Schmutz J."/>
            <person name="Jabbour D."/>
            <person name="Luo H."/>
            <person name="Baker S.E."/>
            <person name="Pisabarro A.G."/>
            <person name="Walton J.D."/>
            <person name="Blanchette R.A."/>
            <person name="Henrissat B."/>
            <person name="Martin F."/>
            <person name="Cullen D."/>
            <person name="Hibbett D.S."/>
            <person name="Grigoriev I.V."/>
        </authorList>
    </citation>
    <scope>NUCLEOTIDE SEQUENCE [LARGE SCALE GENOMIC DNA]</scope>
    <source>
        <strain evidence="2">MUCL 33604</strain>
    </source>
</reference>
<proteinExistence type="predicted"/>
<dbReference type="AlphaFoldDB" id="A0A067PR72"/>
<organism evidence="1 2">
    <name type="scientific">Jaapia argillacea MUCL 33604</name>
    <dbReference type="NCBI Taxonomy" id="933084"/>
    <lineage>
        <taxon>Eukaryota</taxon>
        <taxon>Fungi</taxon>
        <taxon>Dikarya</taxon>
        <taxon>Basidiomycota</taxon>
        <taxon>Agaricomycotina</taxon>
        <taxon>Agaricomycetes</taxon>
        <taxon>Agaricomycetidae</taxon>
        <taxon>Jaapiales</taxon>
        <taxon>Jaapiaceae</taxon>
        <taxon>Jaapia</taxon>
    </lineage>
</organism>
<accession>A0A067PR72</accession>
<dbReference type="InParanoid" id="A0A067PR72"/>
<gene>
    <name evidence="1" type="ORF">JAAARDRAFT_35938</name>
</gene>
<dbReference type="Proteomes" id="UP000027265">
    <property type="component" value="Unassembled WGS sequence"/>
</dbReference>
<keyword evidence="2" id="KW-1185">Reference proteome</keyword>
<evidence type="ECO:0000313" key="1">
    <source>
        <dbReference type="EMBL" id="KDQ57313.1"/>
    </source>
</evidence>
<sequence>MAFFQPQTTTIEPGFYKIRNVAHGTIGIGDAIKPIVIEEAITSGDSEEDKPKKERYPVIKSEDEAIFHIVGTEKAGYWISVIGTISALLPQICDVIAPDDLVYAETAETSVGAKHERWKIEQSGKGDGSVIIARMKDLKRRWILPEKLPETPERFPVPSYVQVECRERLSTDKKDEDLWKLIAVKTLPVPQEALGTGLYNIKNVRYGNINVGSDRQQARVVSDPTPAIWKVERIDPKGFAYTISLHKEGFILDGRQAVEANGLLYISDSNLIAAKWIIHPLQRGNTFMILYDSLAVGPIHWVLDKQAAGTQVSVAMEDHDAEKNLADEYLTGAQCFWEFTAV</sequence>
<name>A0A067PR72_9AGAM</name>
<dbReference type="EMBL" id="KL197720">
    <property type="protein sequence ID" value="KDQ57313.1"/>
    <property type="molecule type" value="Genomic_DNA"/>
</dbReference>
<dbReference type="OrthoDB" id="10680477at2759"/>
<evidence type="ECO:0000313" key="2">
    <source>
        <dbReference type="Proteomes" id="UP000027265"/>
    </source>
</evidence>